<dbReference type="AlphaFoldDB" id="A0A174EYD1"/>
<dbReference type="SUPFAM" id="SSF47413">
    <property type="entry name" value="lambda repressor-like DNA-binding domains"/>
    <property type="match status" value="1"/>
</dbReference>
<accession>A0A174EYD1</accession>
<protein>
    <submittedName>
        <fullName evidence="3">Transcriptional regulator, y4mF family</fullName>
    </submittedName>
</protein>
<dbReference type="InterPro" id="IPR010982">
    <property type="entry name" value="Lambda_DNA-bd_dom_sf"/>
</dbReference>
<dbReference type="Gene3D" id="1.10.260.40">
    <property type="entry name" value="lambda repressor-like DNA-binding domains"/>
    <property type="match status" value="1"/>
</dbReference>
<dbReference type="RefSeq" id="WP_055052913.1">
    <property type="nucleotide sequence ID" value="NZ_CYZA01000004.1"/>
</dbReference>
<evidence type="ECO:0000313" key="2">
    <source>
        <dbReference type="EMBL" id="CUN68885.1"/>
    </source>
</evidence>
<dbReference type="Proteomes" id="UP000095447">
    <property type="component" value="Unassembled WGS sequence"/>
</dbReference>
<name>A0A174EYD1_9FIRM</name>
<evidence type="ECO:0000259" key="1">
    <source>
        <dbReference type="PROSITE" id="PS50943"/>
    </source>
</evidence>
<evidence type="ECO:0000313" key="4">
    <source>
        <dbReference type="Proteomes" id="UP000095447"/>
    </source>
</evidence>
<dbReference type="EMBL" id="CYZP01000027">
    <property type="protein sequence ID" value="CUO41005.1"/>
    <property type="molecule type" value="Genomic_DNA"/>
</dbReference>
<dbReference type="InterPro" id="IPR001387">
    <property type="entry name" value="Cro/C1-type_HTH"/>
</dbReference>
<proteinExistence type="predicted"/>
<gene>
    <name evidence="2" type="ORF">ERS852395_01043</name>
    <name evidence="3" type="ORF">ERS852476_02784</name>
</gene>
<dbReference type="SMART" id="SM00530">
    <property type="entry name" value="HTH_XRE"/>
    <property type="match status" value="1"/>
</dbReference>
<sequence length="90" mass="10136">MVKIKEWRQGLGITQKALADAAGLDLRWVQKLEAGDIDIQNVTVKRFSLLMKGISELSQQVSCPCSMKSDIETVNEIHEMVDRLFKEDSA</sequence>
<dbReference type="Pfam" id="PF01381">
    <property type="entry name" value="HTH_3"/>
    <property type="match status" value="1"/>
</dbReference>
<evidence type="ECO:0000313" key="5">
    <source>
        <dbReference type="Proteomes" id="UP000095645"/>
    </source>
</evidence>
<dbReference type="CDD" id="cd00093">
    <property type="entry name" value="HTH_XRE"/>
    <property type="match status" value="1"/>
</dbReference>
<dbReference type="Proteomes" id="UP000095645">
    <property type="component" value="Unassembled WGS sequence"/>
</dbReference>
<dbReference type="GO" id="GO:0003677">
    <property type="term" value="F:DNA binding"/>
    <property type="evidence" value="ECO:0007669"/>
    <property type="project" value="InterPro"/>
</dbReference>
<organism evidence="3 5">
    <name type="scientific">Blautia obeum</name>
    <dbReference type="NCBI Taxonomy" id="40520"/>
    <lineage>
        <taxon>Bacteria</taxon>
        <taxon>Bacillati</taxon>
        <taxon>Bacillota</taxon>
        <taxon>Clostridia</taxon>
        <taxon>Lachnospirales</taxon>
        <taxon>Lachnospiraceae</taxon>
        <taxon>Blautia</taxon>
    </lineage>
</organism>
<dbReference type="PROSITE" id="PS50943">
    <property type="entry name" value="HTH_CROC1"/>
    <property type="match status" value="1"/>
</dbReference>
<reference evidence="4 5" key="1">
    <citation type="submission" date="2015-09" db="EMBL/GenBank/DDBJ databases">
        <authorList>
            <consortium name="Pathogen Informatics"/>
        </authorList>
    </citation>
    <scope>NUCLEOTIDE SEQUENCE [LARGE SCALE GENOMIC DNA]</scope>
    <source>
        <strain evidence="2 4">2789STDY5608838</strain>
        <strain evidence="3 5">2789STDY5834861</strain>
    </source>
</reference>
<feature type="domain" description="HTH cro/C1-type" evidence="1">
    <location>
        <begin position="4"/>
        <end position="57"/>
    </location>
</feature>
<evidence type="ECO:0000313" key="3">
    <source>
        <dbReference type="EMBL" id="CUO41005.1"/>
    </source>
</evidence>
<dbReference type="EMBL" id="CYZA01000004">
    <property type="protein sequence ID" value="CUN68885.1"/>
    <property type="molecule type" value="Genomic_DNA"/>
</dbReference>